<evidence type="ECO:0000256" key="1">
    <source>
        <dbReference type="ARBA" id="ARBA00004123"/>
    </source>
</evidence>
<dbReference type="NCBIfam" id="NF033545">
    <property type="entry name" value="transpos_IS630"/>
    <property type="match status" value="1"/>
</dbReference>
<dbReference type="EnsemblMetazoa" id="AALFPA23_016208.R23614">
    <property type="protein sequence ID" value="AALFPA23_016208.P23614"/>
    <property type="gene ID" value="AALFPA23_016208"/>
</dbReference>
<reference evidence="4" key="1">
    <citation type="journal article" date="2015" name="Proc. Natl. Acad. Sci. U.S.A.">
        <title>Genome sequence of the Asian Tiger mosquito, Aedes albopictus, reveals insights into its biology, genetics, and evolution.</title>
        <authorList>
            <person name="Chen X.G."/>
            <person name="Jiang X."/>
            <person name="Gu J."/>
            <person name="Xu M."/>
            <person name="Wu Y."/>
            <person name="Deng Y."/>
            <person name="Zhang C."/>
            <person name="Bonizzoni M."/>
            <person name="Dermauw W."/>
            <person name="Vontas J."/>
            <person name="Armbruster P."/>
            <person name="Huang X."/>
            <person name="Yang Y."/>
            <person name="Zhang H."/>
            <person name="He W."/>
            <person name="Peng H."/>
            <person name="Liu Y."/>
            <person name="Wu K."/>
            <person name="Chen J."/>
            <person name="Lirakis M."/>
            <person name="Topalis P."/>
            <person name="Van Leeuwen T."/>
            <person name="Hall A.B."/>
            <person name="Jiang X."/>
            <person name="Thorpe C."/>
            <person name="Mueller R.L."/>
            <person name="Sun C."/>
            <person name="Waterhouse R.M."/>
            <person name="Yan G."/>
            <person name="Tu Z.J."/>
            <person name="Fang X."/>
            <person name="James A.A."/>
        </authorList>
    </citation>
    <scope>NUCLEOTIDE SEQUENCE [LARGE SCALE GENOMIC DNA]</scope>
    <source>
        <strain evidence="4">Foshan</strain>
    </source>
</reference>
<name>A0ABM1ZVY4_AEDAL</name>
<comment type="subcellular location">
    <subcellularLocation>
        <location evidence="1">Nucleus</location>
    </subcellularLocation>
</comment>
<dbReference type="InterPro" id="IPR012337">
    <property type="entry name" value="RNaseH-like_sf"/>
</dbReference>
<accession>A0ABM1ZVY4</accession>
<dbReference type="PANTHER" id="PTHR46564">
    <property type="entry name" value="TRANSPOSASE"/>
    <property type="match status" value="1"/>
</dbReference>
<dbReference type="InterPro" id="IPR009057">
    <property type="entry name" value="Homeodomain-like_sf"/>
</dbReference>
<organism evidence="3 4">
    <name type="scientific">Aedes albopictus</name>
    <name type="common">Asian tiger mosquito</name>
    <name type="synonym">Stegomyia albopicta</name>
    <dbReference type="NCBI Taxonomy" id="7160"/>
    <lineage>
        <taxon>Eukaryota</taxon>
        <taxon>Metazoa</taxon>
        <taxon>Ecdysozoa</taxon>
        <taxon>Arthropoda</taxon>
        <taxon>Hexapoda</taxon>
        <taxon>Insecta</taxon>
        <taxon>Pterygota</taxon>
        <taxon>Neoptera</taxon>
        <taxon>Endopterygota</taxon>
        <taxon>Diptera</taxon>
        <taxon>Nematocera</taxon>
        <taxon>Culicoidea</taxon>
        <taxon>Culicidae</taxon>
        <taxon>Culicinae</taxon>
        <taxon>Aedini</taxon>
        <taxon>Aedes</taxon>
        <taxon>Stegomyia</taxon>
    </lineage>
</organism>
<reference evidence="3" key="2">
    <citation type="submission" date="2025-05" db="UniProtKB">
        <authorList>
            <consortium name="EnsemblMetazoa"/>
        </authorList>
    </citation>
    <scope>IDENTIFICATION</scope>
    <source>
        <strain evidence="3">Foshan</strain>
    </source>
</reference>
<dbReference type="Gene3D" id="3.30.420.10">
    <property type="entry name" value="Ribonuclease H-like superfamily/Ribonuclease H"/>
    <property type="match status" value="1"/>
</dbReference>
<dbReference type="GeneID" id="134287006"/>
<dbReference type="Proteomes" id="UP000069940">
    <property type="component" value="Unassembled WGS sequence"/>
</dbReference>
<dbReference type="PANTHER" id="PTHR46564:SF1">
    <property type="entry name" value="TRANSPOSASE"/>
    <property type="match status" value="1"/>
</dbReference>
<evidence type="ECO:0000313" key="3">
    <source>
        <dbReference type="EnsemblMetazoa" id="AALFPA23_022170.P32834"/>
    </source>
</evidence>
<dbReference type="EnsemblMetazoa" id="AALFPA23_022170.R32834">
    <property type="protein sequence ID" value="AALFPA23_022170.P32834"/>
    <property type="gene ID" value="AALFPA23_022170"/>
</dbReference>
<evidence type="ECO:0000313" key="4">
    <source>
        <dbReference type="Proteomes" id="UP000069940"/>
    </source>
</evidence>
<dbReference type="SUPFAM" id="SSF53098">
    <property type="entry name" value="Ribonuclease H-like"/>
    <property type="match status" value="1"/>
</dbReference>
<evidence type="ECO:0000259" key="2">
    <source>
        <dbReference type="Pfam" id="PF13358"/>
    </source>
</evidence>
<dbReference type="SUPFAM" id="SSF46689">
    <property type="entry name" value="Homeodomain-like"/>
    <property type="match status" value="1"/>
</dbReference>
<dbReference type="RefSeq" id="XP_062704702.1">
    <property type="nucleotide sequence ID" value="XM_062848718.1"/>
</dbReference>
<keyword evidence="4" id="KW-1185">Reference proteome</keyword>
<proteinExistence type="predicted"/>
<sequence>MSNIIWHNVRRQRASLNTKYHCIYGFFFLGLSRQQLCEIYGKSKSTVSAWISSYKQHGVLAKKERQLVYRKFGTAKRQWIVKLYMSEPTLFLDEAQKRFFHKFGTPISRSSVVRILHAEGMSWKKLERRAMQIRNADISKYCEELSFQWDLPNLVFLDEAAFDSRDMLRNRGYGFVGKKLIFRGEFRRRPRVSTLCFPGQGGLLDSFMTKGTFTRKKFFECCRTFALSSGSVETYPGFNSVWVMDGARIHCDKHITMYLRSLGIVPVFLPAYCPFYNPIEIMFGVIKRYLRRHYEENSSKDLKAVVGEALLSFKHFNCTKIMRKCGYSEGGKFDPKVGLTQPLDNFDFCSELDCKNVI</sequence>
<dbReference type="GeneID" id="134287015"/>
<dbReference type="InterPro" id="IPR038717">
    <property type="entry name" value="Tc1-like_DDE_dom"/>
</dbReference>
<dbReference type="InterPro" id="IPR047655">
    <property type="entry name" value="Transpos_IS630-like"/>
</dbReference>
<dbReference type="InterPro" id="IPR036397">
    <property type="entry name" value="RNaseH_sf"/>
</dbReference>
<feature type="domain" description="Tc1-like transposase DDE" evidence="2">
    <location>
        <begin position="154"/>
        <end position="302"/>
    </location>
</feature>
<dbReference type="Pfam" id="PF13358">
    <property type="entry name" value="DDE_3"/>
    <property type="match status" value="1"/>
</dbReference>
<dbReference type="RefSeq" id="XP_062704714.1">
    <property type="nucleotide sequence ID" value="XM_062848730.1"/>
</dbReference>
<protein>
    <recommendedName>
        <fullName evidence="2">Tc1-like transposase DDE domain-containing protein</fullName>
    </recommendedName>
</protein>